<evidence type="ECO:0000313" key="3">
    <source>
        <dbReference type="Proteomes" id="UP000029492"/>
    </source>
</evidence>
<feature type="region of interest" description="Disordered" evidence="1">
    <location>
        <begin position="22"/>
        <end position="45"/>
    </location>
</feature>
<organism evidence="2 3">
    <name type="scientific">Methylobacterium oryzae CBMB20</name>
    <dbReference type="NCBI Taxonomy" id="693986"/>
    <lineage>
        <taxon>Bacteria</taxon>
        <taxon>Pseudomonadati</taxon>
        <taxon>Pseudomonadota</taxon>
        <taxon>Alphaproteobacteria</taxon>
        <taxon>Hyphomicrobiales</taxon>
        <taxon>Methylobacteriaceae</taxon>
        <taxon>Methylobacterium</taxon>
    </lineage>
</organism>
<name>A0A089NYQ0_9HYPH</name>
<keyword evidence="3" id="KW-1185">Reference proteome</keyword>
<sequence>MARRHPFALRGWRDGFSVPSVFSGMPRHSRARPLTGRRPGAAIGS</sequence>
<accession>A0A089NYQ0</accession>
<dbReference type="KEGG" id="mor:MOC_4777"/>
<evidence type="ECO:0000256" key="1">
    <source>
        <dbReference type="SAM" id="MobiDB-lite"/>
    </source>
</evidence>
<dbReference type="AlphaFoldDB" id="A0A089NYQ0"/>
<dbReference type="EMBL" id="CP003811">
    <property type="protein sequence ID" value="AIQ92532.1"/>
    <property type="molecule type" value="Genomic_DNA"/>
</dbReference>
<evidence type="ECO:0000313" key="2">
    <source>
        <dbReference type="EMBL" id="AIQ92532.1"/>
    </source>
</evidence>
<protein>
    <submittedName>
        <fullName evidence="2">Protein of unassigned function</fullName>
    </submittedName>
</protein>
<dbReference type="Proteomes" id="UP000029492">
    <property type="component" value="Chromosome"/>
</dbReference>
<dbReference type="HOGENOM" id="CLU_3201949_0_0_5"/>
<gene>
    <name evidence="2" type="ORF">MOC_4777</name>
</gene>
<reference evidence="2 3" key="1">
    <citation type="journal article" date="2014" name="PLoS ONE">
        <title>Genome Information of Methylobacterium oryzae, a Plant-Probiotic Methylotroph in the Phyllosphere.</title>
        <authorList>
            <person name="Kwak M.J."/>
            <person name="Jeong H."/>
            <person name="Madhaiyan M."/>
            <person name="Lee Y."/>
            <person name="Sa T.M."/>
            <person name="Oh T.K."/>
            <person name="Kim J.F."/>
        </authorList>
    </citation>
    <scope>NUCLEOTIDE SEQUENCE [LARGE SCALE GENOMIC DNA]</scope>
    <source>
        <strain evidence="2 3">CBMB20</strain>
    </source>
</reference>
<proteinExistence type="predicted"/>
<dbReference type="STRING" id="693986.MOC_4777"/>